<feature type="binding site" evidence="6">
    <location>
        <position position="117"/>
    </location>
    <ligand>
        <name>(6S)-NADPHX</name>
        <dbReference type="ChEBI" id="CHEBI:64076"/>
    </ligand>
</feature>
<evidence type="ECO:0000256" key="5">
    <source>
        <dbReference type="ARBA" id="ARBA00023239"/>
    </source>
</evidence>
<dbReference type="GO" id="GO:0005524">
    <property type="term" value="F:ATP binding"/>
    <property type="evidence" value="ECO:0007669"/>
    <property type="project" value="UniProtKB-KW"/>
</dbReference>
<keyword evidence="8" id="KW-0418">Kinase</keyword>
<comment type="caution">
    <text evidence="8">The sequence shown here is derived from an EMBL/GenBank/DDBJ whole genome shotgun (WGS) entry which is preliminary data.</text>
</comment>
<feature type="binding site" evidence="6">
    <location>
        <position position="227"/>
    </location>
    <ligand>
        <name>AMP</name>
        <dbReference type="ChEBI" id="CHEBI:456215"/>
    </ligand>
</feature>
<sequence length="293" mass="29754">MSSTDRDPVKVDLSLLRAWPLPAPGGSKRSRGEVVVVGGAGRSPGAALLAGRAALRVGAGRLTLAVGESTAAEVAVALPECGVVPLDEGRGGSVRGRSIGAAAADLRSADAVLLGPGLDDIRETTSTLRRLRSVAGRDTTVVLDAYALGALAGSPNRGRSGRRILTPNSEEAAVLLGRRLRDERADLLEIARRYRAVVSCHGVVADPDGSLYLLDDGGPGLGTSGSGDALAGAIAGLAARGCTPAQAAVWGTYLHMATGVSLARDIAPLGFLASEIVDRLPRELAAVEHPGAD</sequence>
<keyword evidence="8" id="KW-0808">Transferase</keyword>
<dbReference type="GO" id="GO:0110051">
    <property type="term" value="P:metabolite repair"/>
    <property type="evidence" value="ECO:0007669"/>
    <property type="project" value="TreeGrafter"/>
</dbReference>
<comment type="caution">
    <text evidence="6">Lacks conserved residue(s) required for the propagation of feature annotation.</text>
</comment>
<dbReference type="InterPro" id="IPR000631">
    <property type="entry name" value="CARKD"/>
</dbReference>
<dbReference type="InterPro" id="IPR029056">
    <property type="entry name" value="Ribokinase-like"/>
</dbReference>
<keyword evidence="9" id="KW-1185">Reference proteome</keyword>
<dbReference type="Proteomes" id="UP000521075">
    <property type="component" value="Unassembled WGS sequence"/>
</dbReference>
<evidence type="ECO:0000256" key="4">
    <source>
        <dbReference type="ARBA" id="ARBA00023027"/>
    </source>
</evidence>
<feature type="binding site" evidence="6">
    <location>
        <position position="228"/>
    </location>
    <ligand>
        <name>(6S)-NADPHX</name>
        <dbReference type="ChEBI" id="CHEBI:64076"/>
    </ligand>
</feature>
<reference evidence="8 9" key="1">
    <citation type="submission" date="2020-07" db="EMBL/GenBank/DDBJ databases">
        <title>Sequencing the genomes of 1000 actinobacteria strains.</title>
        <authorList>
            <person name="Klenk H.-P."/>
        </authorList>
    </citation>
    <scope>NUCLEOTIDE SEQUENCE [LARGE SCALE GENOMIC DNA]</scope>
    <source>
        <strain evidence="8 9">DSM 15166</strain>
    </source>
</reference>
<evidence type="ECO:0000256" key="6">
    <source>
        <dbReference type="HAMAP-Rule" id="MF_01965"/>
    </source>
</evidence>
<dbReference type="Gene3D" id="3.40.1190.20">
    <property type="match status" value="1"/>
</dbReference>
<dbReference type="EMBL" id="JACCHJ010000001">
    <property type="protein sequence ID" value="NYK10260.1"/>
    <property type="molecule type" value="Genomic_DNA"/>
</dbReference>
<dbReference type="EC" id="4.2.1.136" evidence="6"/>
<protein>
    <recommendedName>
        <fullName evidence="6">ADP-dependent (S)-NAD(P)H-hydrate dehydratase</fullName>
        <ecNumber evidence="6">4.2.1.136</ecNumber>
    </recommendedName>
    <alternativeName>
        <fullName evidence="6">ADP-dependent NAD(P)HX dehydratase</fullName>
    </alternativeName>
</protein>
<dbReference type="NCBIfam" id="TIGR00196">
    <property type="entry name" value="yjeF_cterm"/>
    <property type="match status" value="1"/>
</dbReference>
<keyword evidence="4 6" id="KW-0520">NAD</keyword>
<keyword evidence="1 6" id="KW-0547">Nucleotide-binding</keyword>
<feature type="binding site" evidence="6">
    <location>
        <position position="46"/>
    </location>
    <ligand>
        <name>(6S)-NADPHX</name>
        <dbReference type="ChEBI" id="CHEBI:64076"/>
    </ligand>
</feature>
<dbReference type="RefSeq" id="WP_179701033.1">
    <property type="nucleotide sequence ID" value="NZ_BAAAHA010000006.1"/>
</dbReference>
<comment type="function">
    <text evidence="6">Catalyzes the dehydration of the S-form of NAD(P)HX at the expense of ADP, which is converted to AMP. Together with NAD(P)HX epimerase, which catalyzes the epimerization of the S- and R-forms, the enzyme allows the repair of both epimers of NAD(P)HX, a damaged form of NAD(P)H that is a result of enzymatic or heat-dependent hydration.</text>
</comment>
<name>A0A853DVM3_9MICO</name>
<evidence type="ECO:0000259" key="7">
    <source>
        <dbReference type="PROSITE" id="PS51383"/>
    </source>
</evidence>
<comment type="cofactor">
    <cofactor evidence="6">
        <name>Mg(2+)</name>
        <dbReference type="ChEBI" id="CHEBI:18420"/>
    </cofactor>
</comment>
<dbReference type="Pfam" id="PF01256">
    <property type="entry name" value="Carb_kinase"/>
    <property type="match status" value="1"/>
</dbReference>
<dbReference type="PANTHER" id="PTHR12592">
    <property type="entry name" value="ATP-DEPENDENT (S)-NAD(P)H-HYDRATE DEHYDRATASE FAMILY MEMBER"/>
    <property type="match status" value="1"/>
</dbReference>
<keyword evidence="5 6" id="KW-0456">Lyase</keyword>
<evidence type="ECO:0000256" key="1">
    <source>
        <dbReference type="ARBA" id="ARBA00022741"/>
    </source>
</evidence>
<dbReference type="GO" id="GO:0046496">
    <property type="term" value="P:nicotinamide nucleotide metabolic process"/>
    <property type="evidence" value="ECO:0007669"/>
    <property type="project" value="UniProtKB-UniRule"/>
</dbReference>
<dbReference type="PANTHER" id="PTHR12592:SF0">
    <property type="entry name" value="ATP-DEPENDENT (S)-NAD(P)H-HYDRATE DEHYDRATASE"/>
    <property type="match status" value="1"/>
</dbReference>
<comment type="catalytic activity">
    <reaction evidence="6">
        <text>(6S)-NADHX + ADP = AMP + phosphate + NADH + H(+)</text>
        <dbReference type="Rhea" id="RHEA:32223"/>
        <dbReference type="ChEBI" id="CHEBI:15378"/>
        <dbReference type="ChEBI" id="CHEBI:43474"/>
        <dbReference type="ChEBI" id="CHEBI:57945"/>
        <dbReference type="ChEBI" id="CHEBI:64074"/>
        <dbReference type="ChEBI" id="CHEBI:456215"/>
        <dbReference type="ChEBI" id="CHEBI:456216"/>
        <dbReference type="EC" id="4.2.1.136"/>
    </reaction>
</comment>
<proteinExistence type="inferred from homology"/>
<evidence type="ECO:0000256" key="3">
    <source>
        <dbReference type="ARBA" id="ARBA00022857"/>
    </source>
</evidence>
<comment type="subunit">
    <text evidence="6">Homotetramer.</text>
</comment>
<dbReference type="AlphaFoldDB" id="A0A853DVM3"/>
<comment type="catalytic activity">
    <reaction evidence="6">
        <text>(6S)-NADPHX + ADP = AMP + phosphate + NADPH + H(+)</text>
        <dbReference type="Rhea" id="RHEA:32235"/>
        <dbReference type="ChEBI" id="CHEBI:15378"/>
        <dbReference type="ChEBI" id="CHEBI:43474"/>
        <dbReference type="ChEBI" id="CHEBI:57783"/>
        <dbReference type="ChEBI" id="CHEBI:64076"/>
        <dbReference type="ChEBI" id="CHEBI:456215"/>
        <dbReference type="ChEBI" id="CHEBI:456216"/>
        <dbReference type="EC" id="4.2.1.136"/>
    </reaction>
</comment>
<dbReference type="GO" id="GO:0052855">
    <property type="term" value="F:ADP-dependent NAD(P)H-hydrate dehydratase activity"/>
    <property type="evidence" value="ECO:0007669"/>
    <property type="project" value="UniProtKB-UniRule"/>
</dbReference>
<feature type="domain" description="YjeF C-terminal" evidence="7">
    <location>
        <begin position="11"/>
        <end position="287"/>
    </location>
</feature>
<organism evidence="8 9">
    <name type="scientific">Leifsonia naganoensis</name>
    <dbReference type="NCBI Taxonomy" id="150025"/>
    <lineage>
        <taxon>Bacteria</taxon>
        <taxon>Bacillati</taxon>
        <taxon>Actinomycetota</taxon>
        <taxon>Actinomycetes</taxon>
        <taxon>Micrococcales</taxon>
        <taxon>Microbacteriaceae</taxon>
        <taxon>Leifsonia</taxon>
    </lineage>
</organism>
<dbReference type="SUPFAM" id="SSF53613">
    <property type="entry name" value="Ribokinase-like"/>
    <property type="match status" value="1"/>
</dbReference>
<dbReference type="GO" id="GO:0052856">
    <property type="term" value="F:NAD(P)HX epimerase activity"/>
    <property type="evidence" value="ECO:0007669"/>
    <property type="project" value="TreeGrafter"/>
</dbReference>
<evidence type="ECO:0000256" key="2">
    <source>
        <dbReference type="ARBA" id="ARBA00022840"/>
    </source>
</evidence>
<keyword evidence="2 6" id="KW-0067">ATP-binding</keyword>
<dbReference type="PROSITE" id="PS51383">
    <property type="entry name" value="YJEF_C_3"/>
    <property type="match status" value="1"/>
</dbReference>
<comment type="similarity">
    <text evidence="6">Belongs to the NnrD/CARKD family.</text>
</comment>
<gene>
    <name evidence="6" type="primary">nnrD</name>
    <name evidence="8" type="ORF">HNR14_002141</name>
</gene>
<evidence type="ECO:0000313" key="8">
    <source>
        <dbReference type="EMBL" id="NYK10260.1"/>
    </source>
</evidence>
<keyword evidence="3 6" id="KW-0521">NADP</keyword>
<evidence type="ECO:0000313" key="9">
    <source>
        <dbReference type="Proteomes" id="UP000521075"/>
    </source>
</evidence>
<accession>A0A853DVM3</accession>
<dbReference type="HAMAP" id="MF_01965">
    <property type="entry name" value="NADHX_dehydratase"/>
    <property type="match status" value="1"/>
</dbReference>
<dbReference type="GO" id="GO:0016301">
    <property type="term" value="F:kinase activity"/>
    <property type="evidence" value="ECO:0007669"/>
    <property type="project" value="UniProtKB-KW"/>
</dbReference>